<dbReference type="PANTHER" id="PTHR36474:SF1">
    <property type="entry name" value="PROTEIN LIAT1"/>
    <property type="match status" value="1"/>
</dbReference>
<feature type="compositionally biased region" description="Low complexity" evidence="1">
    <location>
        <begin position="220"/>
        <end position="229"/>
    </location>
</feature>
<name>A0A7J8CWI9_MOLMO</name>
<feature type="compositionally biased region" description="Basic residues" evidence="1">
    <location>
        <begin position="158"/>
        <end position="168"/>
    </location>
</feature>
<keyword evidence="3" id="KW-1185">Reference proteome</keyword>
<feature type="compositionally biased region" description="Polar residues" evidence="1">
    <location>
        <begin position="16"/>
        <end position="39"/>
    </location>
</feature>
<feature type="region of interest" description="Disordered" evidence="1">
    <location>
        <begin position="97"/>
        <end position="247"/>
    </location>
</feature>
<dbReference type="Proteomes" id="UP000550707">
    <property type="component" value="Unassembled WGS sequence"/>
</dbReference>
<feature type="compositionally biased region" description="Polar residues" evidence="1">
    <location>
        <begin position="183"/>
        <end position="193"/>
    </location>
</feature>
<evidence type="ECO:0000313" key="2">
    <source>
        <dbReference type="EMBL" id="KAF6415126.1"/>
    </source>
</evidence>
<gene>
    <name evidence="2" type="ORF">HJG59_001738</name>
</gene>
<dbReference type="InParanoid" id="A0A7J8CWI9"/>
<feature type="compositionally biased region" description="Basic and acidic residues" evidence="1">
    <location>
        <begin position="169"/>
        <end position="180"/>
    </location>
</feature>
<dbReference type="PANTHER" id="PTHR36474">
    <property type="entry name" value="PROTEIN LIAT1"/>
    <property type="match status" value="1"/>
</dbReference>
<dbReference type="EMBL" id="JACASF010000019">
    <property type="protein sequence ID" value="KAF6415126.1"/>
    <property type="molecule type" value="Genomic_DNA"/>
</dbReference>
<protein>
    <submittedName>
        <fullName evidence="2">Ligand of ATE1</fullName>
    </submittedName>
</protein>
<feature type="region of interest" description="Disordered" evidence="1">
    <location>
        <begin position="16"/>
        <end position="48"/>
    </location>
</feature>
<dbReference type="AlphaFoldDB" id="A0A7J8CWI9"/>
<feature type="region of interest" description="Disordered" evidence="1">
    <location>
        <begin position="299"/>
        <end position="343"/>
    </location>
</feature>
<comment type="caution">
    <text evidence="2">The sequence shown here is derived from an EMBL/GenBank/DDBJ whole genome shotgun (WGS) entry which is preliminary data.</text>
</comment>
<proteinExistence type="predicted"/>
<sequence>MYETATRIIKFQERTNSILQGTGTHEMSGSPTTNLSGHSSPAPRGLGQGRRLKHACAHLVPRRHLGGSFPIAHARCVAVAKETRAWPGIRRLEPRARRQRDLRCAPAQVGSSGRMDGLGGAGASRYCEDDEGLEGSTAGTKGSRLPPISSSASEPTKRKGKKKKKRKKTEGSGKGDDKHQSRGLKNQQVSSSFHDVLSPSKDHGPRQEHRQDRDTNKLTPPLSSSLSLPHSAETEENLSSQINESLRWEGILADPEAEKERIRIYKLNRRKRYRILAFKGFHSDPCADPCAEETPENLAYLSDKDGSAGSRQPSLEAGRPSPYFEGNLTPKLPHYDLATPLLE</sequence>
<accession>A0A7J8CWI9</accession>
<dbReference type="FunCoup" id="A0A7J8CWI9">
    <property type="interactions" value="10"/>
</dbReference>
<reference evidence="2 3" key="1">
    <citation type="journal article" date="2020" name="Nature">
        <title>Six reference-quality genomes reveal evolution of bat adaptations.</title>
        <authorList>
            <person name="Jebb D."/>
            <person name="Huang Z."/>
            <person name="Pippel M."/>
            <person name="Hughes G.M."/>
            <person name="Lavrichenko K."/>
            <person name="Devanna P."/>
            <person name="Winkler S."/>
            <person name="Jermiin L.S."/>
            <person name="Skirmuntt E.C."/>
            <person name="Katzourakis A."/>
            <person name="Burkitt-Gray L."/>
            <person name="Ray D.A."/>
            <person name="Sullivan K.A.M."/>
            <person name="Roscito J.G."/>
            <person name="Kirilenko B.M."/>
            <person name="Davalos L.M."/>
            <person name="Corthals A.P."/>
            <person name="Power M.L."/>
            <person name="Jones G."/>
            <person name="Ransome R.D."/>
            <person name="Dechmann D.K.N."/>
            <person name="Locatelli A.G."/>
            <person name="Puechmaille S.J."/>
            <person name="Fedrigo O."/>
            <person name="Jarvis E.D."/>
            <person name="Hiller M."/>
            <person name="Vernes S.C."/>
            <person name="Myers E.W."/>
            <person name="Teeling E.C."/>
        </authorList>
    </citation>
    <scope>NUCLEOTIDE SEQUENCE [LARGE SCALE GENOMIC DNA]</scope>
    <source>
        <strain evidence="2">MMolMol1</strain>
        <tissue evidence="2">Muscle</tissue>
    </source>
</reference>
<evidence type="ECO:0000313" key="3">
    <source>
        <dbReference type="Proteomes" id="UP000550707"/>
    </source>
</evidence>
<organism evidence="2 3">
    <name type="scientific">Molossus molossus</name>
    <name type="common">Pallas' mastiff bat</name>
    <name type="synonym">Vespertilio molossus</name>
    <dbReference type="NCBI Taxonomy" id="27622"/>
    <lineage>
        <taxon>Eukaryota</taxon>
        <taxon>Metazoa</taxon>
        <taxon>Chordata</taxon>
        <taxon>Craniata</taxon>
        <taxon>Vertebrata</taxon>
        <taxon>Euteleostomi</taxon>
        <taxon>Mammalia</taxon>
        <taxon>Eutheria</taxon>
        <taxon>Laurasiatheria</taxon>
        <taxon>Chiroptera</taxon>
        <taxon>Yangochiroptera</taxon>
        <taxon>Molossidae</taxon>
        <taxon>Molossus</taxon>
    </lineage>
</organism>
<dbReference type="InterPro" id="IPR038794">
    <property type="entry name" value="LIAT1"/>
</dbReference>
<evidence type="ECO:0000256" key="1">
    <source>
        <dbReference type="SAM" id="MobiDB-lite"/>
    </source>
</evidence>
<feature type="compositionally biased region" description="Basic and acidic residues" evidence="1">
    <location>
        <begin position="200"/>
        <end position="216"/>
    </location>
</feature>